<keyword evidence="1" id="KW-0472">Membrane</keyword>
<accession>A0A955LK89</accession>
<protein>
    <submittedName>
        <fullName evidence="2">PilN domain-containing protein</fullName>
    </submittedName>
</protein>
<sequence length="180" mass="20744">MPQGINLLPQARRDKKHASLPLVVWFNNVGIYIIFVMYALVLGSFAFRWYEDRSLRNVITEITEKTQDVRDKQDVLDEFLKKQQQFNVLGETVDSLSPKKLYLQTFADTIPQPITLDQFTINPGTVDISAHSTDYQALNQWRRSLYATDLFNVVEITSIDRNAEADVPTIDFKMAIQIKS</sequence>
<keyword evidence="1" id="KW-0812">Transmembrane</keyword>
<feature type="transmembrane region" description="Helical" evidence="1">
    <location>
        <begin position="29"/>
        <end position="50"/>
    </location>
</feature>
<evidence type="ECO:0000313" key="3">
    <source>
        <dbReference type="Proteomes" id="UP000751518"/>
    </source>
</evidence>
<dbReference type="EMBL" id="JAGQKZ010000006">
    <property type="protein sequence ID" value="MCA9391822.1"/>
    <property type="molecule type" value="Genomic_DNA"/>
</dbReference>
<dbReference type="AlphaFoldDB" id="A0A955LK89"/>
<evidence type="ECO:0000256" key="1">
    <source>
        <dbReference type="SAM" id="Phobius"/>
    </source>
</evidence>
<evidence type="ECO:0000313" key="2">
    <source>
        <dbReference type="EMBL" id="MCA9391822.1"/>
    </source>
</evidence>
<keyword evidence="1" id="KW-1133">Transmembrane helix</keyword>
<proteinExistence type="predicted"/>
<comment type="caution">
    <text evidence="2">The sequence shown here is derived from an EMBL/GenBank/DDBJ whole genome shotgun (WGS) entry which is preliminary data.</text>
</comment>
<dbReference type="Proteomes" id="UP000751518">
    <property type="component" value="Unassembled WGS sequence"/>
</dbReference>
<dbReference type="InterPro" id="IPR007813">
    <property type="entry name" value="PilN"/>
</dbReference>
<reference evidence="2" key="1">
    <citation type="submission" date="2020-04" db="EMBL/GenBank/DDBJ databases">
        <authorList>
            <person name="Zhang T."/>
        </authorList>
    </citation>
    <scope>NUCLEOTIDE SEQUENCE</scope>
    <source>
        <strain evidence="2">HKST-UBA03</strain>
    </source>
</reference>
<name>A0A955LK89_UNCKA</name>
<reference evidence="2" key="2">
    <citation type="journal article" date="2021" name="Microbiome">
        <title>Successional dynamics and alternative stable states in a saline activated sludge microbial community over 9 years.</title>
        <authorList>
            <person name="Wang Y."/>
            <person name="Ye J."/>
            <person name="Ju F."/>
            <person name="Liu L."/>
            <person name="Boyd J.A."/>
            <person name="Deng Y."/>
            <person name="Parks D.H."/>
            <person name="Jiang X."/>
            <person name="Yin X."/>
            <person name="Woodcroft B.J."/>
            <person name="Tyson G.W."/>
            <person name="Hugenholtz P."/>
            <person name="Polz M.F."/>
            <person name="Zhang T."/>
        </authorList>
    </citation>
    <scope>NUCLEOTIDE SEQUENCE</scope>
    <source>
        <strain evidence="2">HKST-UBA03</strain>
    </source>
</reference>
<dbReference type="Pfam" id="PF05137">
    <property type="entry name" value="PilN"/>
    <property type="match status" value="1"/>
</dbReference>
<gene>
    <name evidence="2" type="ORF">KC614_01290</name>
</gene>
<organism evidence="2 3">
    <name type="scientific">candidate division WWE3 bacterium</name>
    <dbReference type="NCBI Taxonomy" id="2053526"/>
    <lineage>
        <taxon>Bacteria</taxon>
        <taxon>Katanobacteria</taxon>
    </lineage>
</organism>